<dbReference type="InterPro" id="IPR036162">
    <property type="entry name" value="Resolvase-like_N_sf"/>
</dbReference>
<dbReference type="CDD" id="cd00338">
    <property type="entry name" value="Ser_Recombinase"/>
    <property type="match status" value="1"/>
</dbReference>
<dbReference type="RefSeq" id="WP_091846438.1">
    <property type="nucleotide sequence ID" value="NZ_FOCM01000008.1"/>
</dbReference>
<protein>
    <submittedName>
        <fullName evidence="4">Site-specific DNA recombinase</fullName>
    </submittedName>
</protein>
<keyword evidence="1" id="KW-0175">Coiled coil</keyword>
<feature type="domain" description="Recombinase" evidence="3">
    <location>
        <begin position="169"/>
        <end position="285"/>
    </location>
</feature>
<dbReference type="Proteomes" id="UP000199372">
    <property type="component" value="Unassembled WGS sequence"/>
</dbReference>
<dbReference type="GO" id="GO:0000150">
    <property type="term" value="F:DNA strand exchange activity"/>
    <property type="evidence" value="ECO:0007669"/>
    <property type="project" value="InterPro"/>
</dbReference>
<dbReference type="InterPro" id="IPR011109">
    <property type="entry name" value="DNA_bind_recombinase_dom"/>
</dbReference>
<dbReference type="InterPro" id="IPR050639">
    <property type="entry name" value="SSR_resolvase"/>
</dbReference>
<accession>A0A1H8KW25</accession>
<dbReference type="PROSITE" id="PS51736">
    <property type="entry name" value="RECOMBINASES_3"/>
    <property type="match status" value="1"/>
</dbReference>
<dbReference type="OrthoDB" id="7277848at2"/>
<dbReference type="AlphaFoldDB" id="A0A1H8KW25"/>
<dbReference type="GO" id="GO:0003677">
    <property type="term" value="F:DNA binding"/>
    <property type="evidence" value="ECO:0007669"/>
    <property type="project" value="InterPro"/>
</dbReference>
<evidence type="ECO:0000259" key="2">
    <source>
        <dbReference type="PROSITE" id="PS51736"/>
    </source>
</evidence>
<dbReference type="PANTHER" id="PTHR30461">
    <property type="entry name" value="DNA-INVERTASE FROM LAMBDOID PROPHAGE"/>
    <property type="match status" value="1"/>
</dbReference>
<gene>
    <name evidence="4" type="ORF">SAMN04488011_108180</name>
</gene>
<reference evidence="5" key="1">
    <citation type="submission" date="2016-10" db="EMBL/GenBank/DDBJ databases">
        <authorList>
            <person name="Varghese N."/>
            <person name="Submissions S."/>
        </authorList>
    </citation>
    <scope>NUCLEOTIDE SEQUENCE [LARGE SCALE GENOMIC DNA]</scope>
    <source>
        <strain evidence="5">DSM 26893</strain>
    </source>
</reference>
<dbReference type="PROSITE" id="PS51737">
    <property type="entry name" value="RECOMBINASE_DNA_BIND"/>
    <property type="match status" value="1"/>
</dbReference>
<evidence type="ECO:0000259" key="3">
    <source>
        <dbReference type="PROSITE" id="PS51737"/>
    </source>
</evidence>
<dbReference type="InterPro" id="IPR025827">
    <property type="entry name" value="Zn_ribbon_recom_dom"/>
</dbReference>
<dbReference type="Gene3D" id="3.40.50.1390">
    <property type="entry name" value="Resolvase, N-terminal catalytic domain"/>
    <property type="match status" value="1"/>
</dbReference>
<dbReference type="SUPFAM" id="SSF53041">
    <property type="entry name" value="Resolvase-like"/>
    <property type="match status" value="1"/>
</dbReference>
<feature type="domain" description="Resolvase/invertase-type recombinase catalytic" evidence="2">
    <location>
        <begin position="13"/>
        <end position="162"/>
    </location>
</feature>
<organism evidence="4 5">
    <name type="scientific">Palleronia pelagia</name>
    <dbReference type="NCBI Taxonomy" id="387096"/>
    <lineage>
        <taxon>Bacteria</taxon>
        <taxon>Pseudomonadati</taxon>
        <taxon>Pseudomonadota</taxon>
        <taxon>Alphaproteobacteria</taxon>
        <taxon>Rhodobacterales</taxon>
        <taxon>Roseobacteraceae</taxon>
        <taxon>Palleronia</taxon>
    </lineage>
</organism>
<dbReference type="Pfam" id="PF00239">
    <property type="entry name" value="Resolvase"/>
    <property type="match status" value="1"/>
</dbReference>
<feature type="non-terminal residue" evidence="4">
    <location>
        <position position="544"/>
    </location>
</feature>
<dbReference type="SMART" id="SM00857">
    <property type="entry name" value="Resolvase"/>
    <property type="match status" value="1"/>
</dbReference>
<dbReference type="InterPro" id="IPR038109">
    <property type="entry name" value="DNA_bind_recomb_sf"/>
</dbReference>
<evidence type="ECO:0000256" key="1">
    <source>
        <dbReference type="SAM" id="Coils"/>
    </source>
</evidence>
<dbReference type="Pfam" id="PF13408">
    <property type="entry name" value="Zn_ribbon_recom"/>
    <property type="match status" value="1"/>
</dbReference>
<proteinExistence type="predicted"/>
<sequence length="544" mass="61815">MNHVGTKAATQTKALIYCRVSDKKQKTQGHGLESQEHRCRKYAEDRGYEVEMVFPDDITGGVDFMKRPGMRAMLAYLDAKNEDNYVVIFDDPKRFARHTEFHLKLRREFAQRGARVECLNFTFEDTPEGLFVETVIAAQGQLEREQNRRQVIQKMTARVEKGYYVFHPPIGYKYERVAAHGKILVPNEPIASIIREALEGFADGRFTSQVEVKRFLEGKPDFPKSGKSGYVHPTKVRDMLERSVYAGCVEAPNWGVTLRKGHHEALISFSTYERIQARLKGTLNAPARKDINQDFPLRGFVLCDDCGEPMTSCWSKGRNQLYPYYLCDTPSCDSKRKSIRRADIEEGAEALLRSLQPAAQLFKLAKAIFTDIWEMRRADALGARKALEAQVIDTSKQIDNLLDRIMNSSSPSVIGAYEKRIEELEREKIRLAERAESAVPSEARLSEFIEPAMEFLASPWNIYKNGNFALKRTVLKLAFAEPLRYSRNEGYRTAETTFPFKVLADFSSLKCGMVGDPGIEPGVRLREGAKRVLPAVRGAGSIRW</sequence>
<dbReference type="Pfam" id="PF07508">
    <property type="entry name" value="Recombinase"/>
    <property type="match status" value="1"/>
</dbReference>
<evidence type="ECO:0000313" key="4">
    <source>
        <dbReference type="EMBL" id="SEN97094.1"/>
    </source>
</evidence>
<evidence type="ECO:0000313" key="5">
    <source>
        <dbReference type="Proteomes" id="UP000199372"/>
    </source>
</evidence>
<dbReference type="Gene3D" id="3.90.1750.20">
    <property type="entry name" value="Putative Large Serine Recombinase, Chain B, Domain 2"/>
    <property type="match status" value="1"/>
</dbReference>
<dbReference type="InterPro" id="IPR006119">
    <property type="entry name" value="Resolv_N"/>
</dbReference>
<keyword evidence="5" id="KW-1185">Reference proteome</keyword>
<dbReference type="PANTHER" id="PTHR30461:SF23">
    <property type="entry name" value="DNA RECOMBINASE-RELATED"/>
    <property type="match status" value="1"/>
</dbReference>
<dbReference type="EMBL" id="FOCM01000008">
    <property type="protein sequence ID" value="SEN97094.1"/>
    <property type="molecule type" value="Genomic_DNA"/>
</dbReference>
<feature type="coiled-coil region" evidence="1">
    <location>
        <begin position="384"/>
        <end position="434"/>
    </location>
</feature>
<name>A0A1H8KW25_9RHOB</name>